<gene>
    <name evidence="1" type="ORF">ALP40_00503</name>
</gene>
<comment type="caution">
    <text evidence="1">The sequence shown here is derived from an EMBL/GenBank/DDBJ whole genome shotgun (WGS) entry which is preliminary data.</text>
</comment>
<evidence type="ECO:0000313" key="1">
    <source>
        <dbReference type="EMBL" id="RMT77637.1"/>
    </source>
</evidence>
<protein>
    <recommendedName>
        <fullName evidence="3">DUF4124 domain-containing protein</fullName>
    </recommendedName>
</protein>
<reference evidence="1 2" key="1">
    <citation type="submission" date="2018-08" db="EMBL/GenBank/DDBJ databases">
        <title>Recombination of ecologically and evolutionarily significant loci maintains genetic cohesion in the Pseudomonas syringae species complex.</title>
        <authorList>
            <person name="Dillon M."/>
            <person name="Thakur S."/>
            <person name="Almeida R.N.D."/>
            <person name="Weir B.S."/>
            <person name="Guttman D.S."/>
        </authorList>
    </citation>
    <scope>NUCLEOTIDE SEQUENCE [LARGE SCALE GENOMIC DNA]</scope>
    <source>
        <strain evidence="1 2">ICMP 19473</strain>
    </source>
</reference>
<organism evidence="1 2">
    <name type="scientific">Pseudomonas viridiflava</name>
    <name type="common">Phytomonas viridiflava</name>
    <dbReference type="NCBI Taxonomy" id="33069"/>
    <lineage>
        <taxon>Bacteria</taxon>
        <taxon>Pseudomonadati</taxon>
        <taxon>Pseudomonadota</taxon>
        <taxon>Gammaproteobacteria</taxon>
        <taxon>Pseudomonadales</taxon>
        <taxon>Pseudomonadaceae</taxon>
        <taxon>Pseudomonas</taxon>
    </lineage>
</organism>
<dbReference type="RefSeq" id="WP_409077535.1">
    <property type="nucleotide sequence ID" value="NZ_RBTP01000069.1"/>
</dbReference>
<dbReference type="Proteomes" id="UP000273854">
    <property type="component" value="Unassembled WGS sequence"/>
</dbReference>
<dbReference type="AlphaFoldDB" id="A0A3M5P0D6"/>
<dbReference type="EMBL" id="RBTP01000069">
    <property type="protein sequence ID" value="RMT77637.1"/>
    <property type="molecule type" value="Genomic_DNA"/>
</dbReference>
<evidence type="ECO:0008006" key="3">
    <source>
        <dbReference type="Google" id="ProtNLM"/>
    </source>
</evidence>
<sequence>MPSWRRVCGQASVLQALLRVPRATLVCLSLGIFASSVIQAADVPEVRVYRYIDSRGVTVIDRLGVPPEYVAKGYEVLNARGRVVQVVAPAPTAEQIHQAEAAKLQAEANTKLLSLYGSVEEVDRVKARKLAELDTLIDVAQGNIQGLSAQQHSLQGQAADQERAGRPVPQAIIEQLDDLRVQQQKLQADIVGYRTARAKAEADFAADRTRMQQLAR</sequence>
<proteinExistence type="predicted"/>
<name>A0A3M5P0D6_PSEVI</name>
<evidence type="ECO:0000313" key="2">
    <source>
        <dbReference type="Proteomes" id="UP000273854"/>
    </source>
</evidence>
<accession>A0A3M5P0D6</accession>